<keyword evidence="1" id="KW-0812">Transmembrane</keyword>
<accession>A0ABV6NNA8</accession>
<keyword evidence="1" id="KW-1133">Transmembrane helix</keyword>
<protein>
    <recommendedName>
        <fullName evidence="4">DUF4488 domain-containing protein</fullName>
    </recommendedName>
</protein>
<name>A0ABV6NNA8_9BACI</name>
<comment type="caution">
    <text evidence="2">The sequence shown here is derived from an EMBL/GenBank/DDBJ whole genome shotgun (WGS) entry which is preliminary data.</text>
</comment>
<gene>
    <name evidence="2" type="ORF">ACFFH4_25790</name>
</gene>
<evidence type="ECO:0000256" key="1">
    <source>
        <dbReference type="SAM" id="Phobius"/>
    </source>
</evidence>
<keyword evidence="3" id="KW-1185">Reference proteome</keyword>
<evidence type="ECO:0008006" key="4">
    <source>
        <dbReference type="Google" id="ProtNLM"/>
    </source>
</evidence>
<sequence length="141" mass="16552">MKAKSIIPIFIVGLLVVWVVISMLLPPNLKAESKENGWKAIYTVDNSLKKTWAGNLSWEKRQGKLLDVRFIENGKVISYMNTEDQVNMKENDKREFAYLGQKPIEKNTYQLYIHWEEDGEKYEETLEFKPVKRLLVIPKFS</sequence>
<reference evidence="2 3" key="1">
    <citation type="submission" date="2024-09" db="EMBL/GenBank/DDBJ databases">
        <authorList>
            <person name="Sun Q."/>
            <person name="Mori K."/>
        </authorList>
    </citation>
    <scope>NUCLEOTIDE SEQUENCE [LARGE SCALE GENOMIC DNA]</scope>
    <source>
        <strain evidence="2 3">NCAIM B.02301</strain>
    </source>
</reference>
<keyword evidence="1" id="KW-0472">Membrane</keyword>
<feature type="transmembrane region" description="Helical" evidence="1">
    <location>
        <begin position="6"/>
        <end position="25"/>
    </location>
</feature>
<dbReference type="Proteomes" id="UP001589833">
    <property type="component" value="Unassembled WGS sequence"/>
</dbReference>
<dbReference type="EMBL" id="JBHLTR010000121">
    <property type="protein sequence ID" value="MFC0562255.1"/>
    <property type="molecule type" value="Genomic_DNA"/>
</dbReference>
<evidence type="ECO:0000313" key="2">
    <source>
        <dbReference type="EMBL" id="MFC0562255.1"/>
    </source>
</evidence>
<organism evidence="2 3">
    <name type="scientific">Halalkalibacter alkalisediminis</name>
    <dbReference type="NCBI Taxonomy" id="935616"/>
    <lineage>
        <taxon>Bacteria</taxon>
        <taxon>Bacillati</taxon>
        <taxon>Bacillota</taxon>
        <taxon>Bacilli</taxon>
        <taxon>Bacillales</taxon>
        <taxon>Bacillaceae</taxon>
        <taxon>Halalkalibacter</taxon>
    </lineage>
</organism>
<evidence type="ECO:0000313" key="3">
    <source>
        <dbReference type="Proteomes" id="UP001589833"/>
    </source>
</evidence>
<proteinExistence type="predicted"/>
<dbReference type="RefSeq" id="WP_273848518.1">
    <property type="nucleotide sequence ID" value="NZ_JAQQWT010000133.1"/>
</dbReference>